<evidence type="ECO:0008006" key="4">
    <source>
        <dbReference type="Google" id="ProtNLM"/>
    </source>
</evidence>
<name>A0ABX7Q7T9_9BACT</name>
<sequence length="102" mass="11739">MTFKRKSLAELQMEDEMLAKVPETESGKTSPSQKKQPGGTLDIKSEKIFPKSEFIKMSVTVEPDIFEAVEDLSRQRRRNKEPFTFSAIVRDALREYLSKQVV</sequence>
<reference evidence="2 3" key="1">
    <citation type="submission" date="2021-03" db="EMBL/GenBank/DDBJ databases">
        <title>Geobacter metallireducens gen. nov. sp. nov., a microorganism capable of coupling the complete oxidation of organic compounds to the reduction of iron and other metals.</title>
        <authorList>
            <person name="Li Y."/>
        </authorList>
    </citation>
    <scope>NUCLEOTIDE SEQUENCE [LARGE SCALE GENOMIC DNA]</scope>
    <source>
        <strain evidence="2 3">Jerry-YX</strain>
    </source>
</reference>
<evidence type="ECO:0000313" key="2">
    <source>
        <dbReference type="EMBL" id="QSV46906.1"/>
    </source>
</evidence>
<evidence type="ECO:0000256" key="1">
    <source>
        <dbReference type="SAM" id="MobiDB-lite"/>
    </source>
</evidence>
<dbReference type="EMBL" id="CP071382">
    <property type="protein sequence ID" value="QSV46906.1"/>
    <property type="molecule type" value="Genomic_DNA"/>
</dbReference>
<dbReference type="RefSeq" id="WP_207164684.1">
    <property type="nucleotide sequence ID" value="NZ_CP071382.1"/>
</dbReference>
<proteinExistence type="predicted"/>
<accession>A0ABX7Q7T9</accession>
<gene>
    <name evidence="2" type="ORF">JZM60_06475</name>
</gene>
<keyword evidence="3" id="KW-1185">Reference proteome</keyword>
<organism evidence="2 3">
    <name type="scientific">Geobacter benzoatilyticus</name>
    <dbReference type="NCBI Taxonomy" id="2815309"/>
    <lineage>
        <taxon>Bacteria</taxon>
        <taxon>Pseudomonadati</taxon>
        <taxon>Thermodesulfobacteriota</taxon>
        <taxon>Desulfuromonadia</taxon>
        <taxon>Geobacterales</taxon>
        <taxon>Geobacteraceae</taxon>
        <taxon>Geobacter</taxon>
    </lineage>
</organism>
<evidence type="ECO:0000313" key="3">
    <source>
        <dbReference type="Proteomes" id="UP000663651"/>
    </source>
</evidence>
<protein>
    <recommendedName>
        <fullName evidence="4">Ribbon-helix-helix protein CopG domain-containing protein</fullName>
    </recommendedName>
</protein>
<feature type="region of interest" description="Disordered" evidence="1">
    <location>
        <begin position="21"/>
        <end position="42"/>
    </location>
</feature>
<dbReference type="Proteomes" id="UP000663651">
    <property type="component" value="Chromosome"/>
</dbReference>